<dbReference type="Proteomes" id="UP000245119">
    <property type="component" value="Linkage Group LG4"/>
</dbReference>
<feature type="region of interest" description="Disordered" evidence="3">
    <location>
        <begin position="53"/>
        <end position="89"/>
    </location>
</feature>
<dbReference type="OrthoDB" id="6341251at2759"/>
<name>A0A2T7PHF7_POMCA</name>
<evidence type="ECO:0000313" key="6">
    <source>
        <dbReference type="Proteomes" id="UP000245119"/>
    </source>
</evidence>
<organism evidence="5 6">
    <name type="scientific">Pomacea canaliculata</name>
    <name type="common">Golden apple snail</name>
    <dbReference type="NCBI Taxonomy" id="400727"/>
    <lineage>
        <taxon>Eukaryota</taxon>
        <taxon>Metazoa</taxon>
        <taxon>Spiralia</taxon>
        <taxon>Lophotrochozoa</taxon>
        <taxon>Mollusca</taxon>
        <taxon>Gastropoda</taxon>
        <taxon>Caenogastropoda</taxon>
        <taxon>Architaenioglossa</taxon>
        <taxon>Ampullarioidea</taxon>
        <taxon>Ampullariidae</taxon>
        <taxon>Pomacea</taxon>
    </lineage>
</organism>
<evidence type="ECO:0000256" key="1">
    <source>
        <dbReference type="ARBA" id="ARBA00005771"/>
    </source>
</evidence>
<dbReference type="EMBL" id="PZQS01000004">
    <property type="protein sequence ID" value="PVD32856.1"/>
    <property type="molecule type" value="Genomic_DNA"/>
</dbReference>
<gene>
    <name evidence="5" type="ORF">C0Q70_08303</name>
</gene>
<feature type="domain" description="Sulfotransferase" evidence="4">
    <location>
        <begin position="268"/>
        <end position="523"/>
    </location>
</feature>
<keyword evidence="6" id="KW-1185">Reference proteome</keyword>
<keyword evidence="2" id="KW-0808">Transferase</keyword>
<sequence>MHRGQRVSCHVTDELKMKISFPDEPLSLWVGVQQSIPQWSTSYWLKIKASTTAEQKPMATEEPEKLAENTESDSAPNKTGTMSFPGDDPRHKPYVLEGWDLPPRGPRSTNWKTHIAGLRSLELRDDDIFLLAYPKAGTHWLWEVLSMLLQGKAQYDDRPKEQLMMEMSDLEKLEQTPSPRIFNSHLPFFMLPWKQMKEKKSKVLHVYRNPKDSCVSYYHHMKGFRNMDFSDYFELFFYGKRWALPPKRPRLTSWETHIANLRSLQLRDDDIFLCAYPKAGTHWLWEVLSMLVRGTAEYDSRPKEQLMMEFSDFDKLQQIPSPRMFNSHLPFSMLPWKQIKEKRSKVLHVYRNPKDSCVSYFHHMKGRDGDLFNDMVFSDYLELYFYGKLHFDNYFEYMKQMYAFTRDNPDVPILSLSFEDMKKNPAQNVKKLAKFLEIDISDAICEDIAEACNFENLKKNAEFKTRDHPPHHHPNREVNGDEQRKPRHSRSYRKGEIGDWKNYFTVAMSERVDPFIEKQMEGLPYILQYS</sequence>
<feature type="compositionally biased region" description="Basic and acidic residues" evidence="3">
    <location>
        <begin position="475"/>
        <end position="484"/>
    </location>
</feature>
<dbReference type="InterPro" id="IPR027417">
    <property type="entry name" value="P-loop_NTPase"/>
</dbReference>
<reference evidence="5 6" key="1">
    <citation type="submission" date="2018-04" db="EMBL/GenBank/DDBJ databases">
        <title>The genome of golden apple snail Pomacea canaliculata provides insight into stress tolerance and invasive adaptation.</title>
        <authorList>
            <person name="Liu C."/>
            <person name="Liu B."/>
            <person name="Ren Y."/>
            <person name="Zhang Y."/>
            <person name="Wang H."/>
            <person name="Li S."/>
            <person name="Jiang F."/>
            <person name="Yin L."/>
            <person name="Zhang G."/>
            <person name="Qian W."/>
            <person name="Fan W."/>
        </authorList>
    </citation>
    <scope>NUCLEOTIDE SEQUENCE [LARGE SCALE GENOMIC DNA]</scope>
    <source>
        <strain evidence="5">SZHN2017</strain>
        <tissue evidence="5">Muscle</tissue>
    </source>
</reference>
<comment type="similarity">
    <text evidence="1">Belongs to the sulfotransferase 1 family.</text>
</comment>
<evidence type="ECO:0000259" key="4">
    <source>
        <dbReference type="Pfam" id="PF00685"/>
    </source>
</evidence>
<proteinExistence type="inferred from homology"/>
<protein>
    <recommendedName>
        <fullName evidence="4">Sulfotransferase domain-containing protein</fullName>
    </recommendedName>
</protein>
<feature type="compositionally biased region" description="Polar residues" evidence="3">
    <location>
        <begin position="72"/>
        <end position="82"/>
    </location>
</feature>
<dbReference type="Gene3D" id="3.40.50.300">
    <property type="entry name" value="P-loop containing nucleotide triphosphate hydrolases"/>
    <property type="match status" value="2"/>
</dbReference>
<dbReference type="SUPFAM" id="SSF52540">
    <property type="entry name" value="P-loop containing nucleoside triphosphate hydrolases"/>
    <property type="match status" value="2"/>
</dbReference>
<dbReference type="GO" id="GO:0008146">
    <property type="term" value="F:sulfotransferase activity"/>
    <property type="evidence" value="ECO:0007669"/>
    <property type="project" value="InterPro"/>
</dbReference>
<dbReference type="AlphaFoldDB" id="A0A2T7PHF7"/>
<evidence type="ECO:0000256" key="3">
    <source>
        <dbReference type="SAM" id="MobiDB-lite"/>
    </source>
</evidence>
<accession>A0A2T7PHF7</accession>
<evidence type="ECO:0000256" key="2">
    <source>
        <dbReference type="ARBA" id="ARBA00022679"/>
    </source>
</evidence>
<dbReference type="Pfam" id="PF00685">
    <property type="entry name" value="Sulfotransfer_1"/>
    <property type="match status" value="2"/>
</dbReference>
<feature type="region of interest" description="Disordered" evidence="3">
    <location>
        <begin position="463"/>
        <end position="492"/>
    </location>
</feature>
<comment type="caution">
    <text evidence="5">The sequence shown here is derived from an EMBL/GenBank/DDBJ whole genome shotgun (WGS) entry which is preliminary data.</text>
</comment>
<feature type="domain" description="Sulfotransferase" evidence="4">
    <location>
        <begin position="125"/>
        <end position="237"/>
    </location>
</feature>
<dbReference type="InterPro" id="IPR000863">
    <property type="entry name" value="Sulfotransferase_dom"/>
</dbReference>
<dbReference type="PANTHER" id="PTHR11783">
    <property type="entry name" value="SULFOTRANSFERASE SULT"/>
    <property type="match status" value="1"/>
</dbReference>
<evidence type="ECO:0000313" key="5">
    <source>
        <dbReference type="EMBL" id="PVD32856.1"/>
    </source>
</evidence>